<name>A0A023WYF6_STUST</name>
<protein>
    <submittedName>
        <fullName evidence="1">Uncharacterized protein</fullName>
    </submittedName>
</protein>
<sequence length="141" mass="14688">MAIAGVAFTHIPTQGYPAAPFALGLAGNDIDHPANRFGAVKGGHRAADYLDALDLLDTDPPVLVVGVANRVIGRGDASAIDQHERVAIFGAANAQGLATSNLAPIEGDARCPTERLKQVGRTSRADLLGGDNGHRSWRVCQ</sequence>
<dbReference type="Proteomes" id="UP000025238">
    <property type="component" value="Chromosome"/>
</dbReference>
<dbReference type="AlphaFoldDB" id="A0A023WYF6"/>
<evidence type="ECO:0000313" key="1">
    <source>
        <dbReference type="EMBL" id="AHY45088.1"/>
    </source>
</evidence>
<accession>A0A023WYF6</accession>
<evidence type="ECO:0000313" key="2">
    <source>
        <dbReference type="Proteomes" id="UP000025238"/>
    </source>
</evidence>
<reference evidence="1 2" key="1">
    <citation type="submission" date="2014-03" db="EMBL/GenBank/DDBJ databases">
        <title>Complete genome sequence of Pseudomonas stutzeri 19SMN4.</title>
        <authorList>
            <person name="Brunet-Galmes I."/>
            <person name="Nogales B."/>
            <person name="Busquets A."/>
            <person name="Pena A."/>
            <person name="Gomila M."/>
            <person name="Garcia-Valdes E."/>
            <person name="Lalucat J."/>
            <person name="Bennasar A."/>
            <person name="Bosch R."/>
        </authorList>
    </citation>
    <scope>NUCLEOTIDE SEQUENCE [LARGE SCALE GENOMIC DNA]</scope>
    <source>
        <strain evidence="1 2">19SMN4</strain>
    </source>
</reference>
<dbReference type="KEGG" id="pstu:UIB01_09535"/>
<dbReference type="EMBL" id="CP007509">
    <property type="protein sequence ID" value="AHY45088.1"/>
    <property type="molecule type" value="Genomic_DNA"/>
</dbReference>
<organism evidence="1 2">
    <name type="scientific">Stutzerimonas stutzeri</name>
    <name type="common">Pseudomonas stutzeri</name>
    <dbReference type="NCBI Taxonomy" id="316"/>
    <lineage>
        <taxon>Bacteria</taxon>
        <taxon>Pseudomonadati</taxon>
        <taxon>Pseudomonadota</taxon>
        <taxon>Gammaproteobacteria</taxon>
        <taxon>Pseudomonadales</taxon>
        <taxon>Pseudomonadaceae</taxon>
        <taxon>Stutzerimonas</taxon>
    </lineage>
</organism>
<gene>
    <name evidence="1" type="ORF">UIB01_09535</name>
</gene>
<proteinExistence type="predicted"/>